<dbReference type="PANTHER" id="PTHR39244">
    <property type="entry name" value="NATTERIN-4"/>
    <property type="match status" value="1"/>
</dbReference>
<keyword evidence="2" id="KW-1185">Reference proteome</keyword>
<dbReference type="CDD" id="cd23424">
    <property type="entry name" value="beta-trefoil_Ricin_BEL-like"/>
    <property type="match status" value="1"/>
</dbReference>
<name>A0A2T2N7B3_CORCC</name>
<evidence type="ECO:0000313" key="1">
    <source>
        <dbReference type="EMBL" id="PSN61327.1"/>
    </source>
</evidence>
<gene>
    <name evidence="1" type="ORF">BS50DRAFT_578688</name>
</gene>
<dbReference type="SUPFAM" id="SSF56973">
    <property type="entry name" value="Aerolisin/ETX pore-forming domain"/>
    <property type="match status" value="1"/>
</dbReference>
<dbReference type="PANTHER" id="PTHR39244:SF5">
    <property type="entry name" value="NATTERIN-3-LIKE"/>
    <property type="match status" value="1"/>
</dbReference>
<proteinExistence type="predicted"/>
<dbReference type="Proteomes" id="UP000240883">
    <property type="component" value="Unassembled WGS sequence"/>
</dbReference>
<dbReference type="EMBL" id="KZ678145">
    <property type="protein sequence ID" value="PSN61327.1"/>
    <property type="molecule type" value="Genomic_DNA"/>
</dbReference>
<dbReference type="AlphaFoldDB" id="A0A2T2N7B3"/>
<organism evidence="1 2">
    <name type="scientific">Corynespora cassiicola Philippines</name>
    <dbReference type="NCBI Taxonomy" id="1448308"/>
    <lineage>
        <taxon>Eukaryota</taxon>
        <taxon>Fungi</taxon>
        <taxon>Dikarya</taxon>
        <taxon>Ascomycota</taxon>
        <taxon>Pezizomycotina</taxon>
        <taxon>Dothideomycetes</taxon>
        <taxon>Pleosporomycetidae</taxon>
        <taxon>Pleosporales</taxon>
        <taxon>Corynesporascaceae</taxon>
        <taxon>Corynespora</taxon>
    </lineage>
</organism>
<dbReference type="OrthoDB" id="4948898at2759"/>
<protein>
    <submittedName>
        <fullName evidence="1">Uncharacterized protein</fullName>
    </submittedName>
</protein>
<dbReference type="Gene3D" id="2.80.10.50">
    <property type="match status" value="1"/>
</dbReference>
<sequence>MNSDLFIPPPSIRTRILGTYARRALYSNKRDAKALSHVDLTTPYDDQYWYIRPGKDQYAGQYLIVSAFTDQCLYINTRDYAWGDVGTFAPIGAYGDQYFDLVQQQGQGVRAGQFRIHTPSVNAVLFSRTHAQPELGCIPGNQTFDDHFFTFELEPLDFVGVEFDLSNAVVMSTRPKNLFSQQLRNQTGTDQDQSVKISESTEQQSTFEAEVGLELGVSTQVSCGVPMLAEGKVEVSAKVHSNLKWGSTNVRSQSWEATVNLKVPGGKTIRVTATVTESILNVPFVSTWKSKKTGQTMTTKGIFKGISSSDLSTNFFLIEK</sequence>
<evidence type="ECO:0000313" key="2">
    <source>
        <dbReference type="Proteomes" id="UP000240883"/>
    </source>
</evidence>
<dbReference type="CDD" id="cd20242">
    <property type="entry name" value="PFM_aerolysin-like"/>
    <property type="match status" value="1"/>
</dbReference>
<accession>A0A2T2N7B3</accession>
<dbReference type="InterPro" id="IPR053237">
    <property type="entry name" value="Natterin_C"/>
</dbReference>
<dbReference type="Gene3D" id="2.170.15.10">
    <property type="entry name" value="Proaerolysin, chain A, domain 3"/>
    <property type="match status" value="1"/>
</dbReference>
<reference evidence="1 2" key="1">
    <citation type="journal article" date="2018" name="Front. Microbiol.">
        <title>Genome-Wide Analysis of Corynespora cassiicola Leaf Fall Disease Putative Effectors.</title>
        <authorList>
            <person name="Lopez D."/>
            <person name="Ribeiro S."/>
            <person name="Label P."/>
            <person name="Fumanal B."/>
            <person name="Venisse J.S."/>
            <person name="Kohler A."/>
            <person name="de Oliveira R.R."/>
            <person name="Labutti K."/>
            <person name="Lipzen A."/>
            <person name="Lail K."/>
            <person name="Bauer D."/>
            <person name="Ohm R.A."/>
            <person name="Barry K.W."/>
            <person name="Spatafora J."/>
            <person name="Grigoriev I.V."/>
            <person name="Martin F.M."/>
            <person name="Pujade-Renaud V."/>
        </authorList>
    </citation>
    <scope>NUCLEOTIDE SEQUENCE [LARGE SCALE GENOMIC DNA]</scope>
    <source>
        <strain evidence="1 2">Philippines</strain>
    </source>
</reference>